<accession>A0A2A8D566</accession>
<protein>
    <recommendedName>
        <fullName evidence="3">Alpha/beta hydrolase</fullName>
    </recommendedName>
</protein>
<reference evidence="1" key="1">
    <citation type="submission" date="2017-10" db="EMBL/GenBank/DDBJ databases">
        <title>Kefir isolates.</title>
        <authorList>
            <person name="Kim Y."/>
            <person name="Blasche S."/>
        </authorList>
    </citation>
    <scope>NUCLEOTIDE SEQUENCE [LARGE SCALE GENOMIC DNA]</scope>
    <source>
        <strain evidence="1">OG2-2</strain>
    </source>
</reference>
<dbReference type="AlphaFoldDB" id="A0A2A8D566"/>
<dbReference type="Proteomes" id="UP000219947">
    <property type="component" value="Unassembled WGS sequence"/>
</dbReference>
<dbReference type="SUPFAM" id="SSF53474">
    <property type="entry name" value="alpha/beta-Hydrolases"/>
    <property type="match status" value="1"/>
</dbReference>
<name>A0A2A8D566_9MICC</name>
<proteinExistence type="predicted"/>
<gene>
    <name evidence="1" type="ORF">CRM92_08160</name>
</gene>
<comment type="caution">
    <text evidence="1">The sequence shown here is derived from an EMBL/GenBank/DDBJ whole genome shotgun (WGS) entry which is preliminary data.</text>
</comment>
<dbReference type="InterPro" id="IPR029058">
    <property type="entry name" value="AB_hydrolase_fold"/>
</dbReference>
<evidence type="ECO:0008006" key="3">
    <source>
        <dbReference type="Google" id="ProtNLM"/>
    </source>
</evidence>
<sequence>MGHQEPARSSVRRTTAHIPRLPRSISAAMRGARRAGSVLEPLLVSSSELIGYLPYRAYGRTLHYRVDNVHHLEAAQAEPPGILFFFDGDYLLRSNSRLLSRTSSLRRDLADIAHEHRMLCVPVLAPGTLEAPVFNDPTTTWWVRARRNGRVFRALAADLAERYGYDRTRIWLAGYSGGAEFITYELLSHSNDWLLGGGASMIGGGGSDGIPQRFRGPSRSLNGMLLSWHVGDRDGKAPASAGQIWSAQRAAHEGEEFYRGRQARTMLRILPKQGHRGYPLTSLIRDDLRAATRLGYL</sequence>
<dbReference type="EMBL" id="PDEV01000003">
    <property type="protein sequence ID" value="PEN16051.1"/>
    <property type="molecule type" value="Genomic_DNA"/>
</dbReference>
<organism evidence="1 2">
    <name type="scientific">Rothia dentocariosa</name>
    <dbReference type="NCBI Taxonomy" id="2047"/>
    <lineage>
        <taxon>Bacteria</taxon>
        <taxon>Bacillati</taxon>
        <taxon>Actinomycetota</taxon>
        <taxon>Actinomycetes</taxon>
        <taxon>Micrococcales</taxon>
        <taxon>Micrococcaceae</taxon>
        <taxon>Rothia</taxon>
    </lineage>
</organism>
<evidence type="ECO:0000313" key="2">
    <source>
        <dbReference type="Proteomes" id="UP000219947"/>
    </source>
</evidence>
<dbReference type="Gene3D" id="3.40.50.1820">
    <property type="entry name" value="alpha/beta hydrolase"/>
    <property type="match status" value="1"/>
</dbReference>
<dbReference type="RefSeq" id="WP_098042877.1">
    <property type="nucleotide sequence ID" value="NZ_CBDFCY010000020.1"/>
</dbReference>
<keyword evidence="2" id="KW-1185">Reference proteome</keyword>
<evidence type="ECO:0000313" key="1">
    <source>
        <dbReference type="EMBL" id="PEN16051.1"/>
    </source>
</evidence>